<reference evidence="2 3" key="1">
    <citation type="submission" date="2008-07" db="EMBL/GenBank/DDBJ databases">
        <authorList>
            <person name="Gonzalez J."/>
            <person name="Sokolova T."/>
            <person name="Ferriera S."/>
            <person name="Johnson J."/>
            <person name="Kravitz S."/>
            <person name="Beeson K."/>
            <person name="Sutton G."/>
            <person name="Rogers Y.-H."/>
            <person name="Friedman R."/>
            <person name="Frazier M."/>
            <person name="Venter J.C."/>
        </authorList>
    </citation>
    <scope>NUCLEOTIDE SEQUENCE [LARGE SCALE GENOMIC DNA]</scope>
    <source>
        <strain evidence="2 3">DSM 12653</strain>
    </source>
</reference>
<dbReference type="PANTHER" id="PTHR30161">
    <property type="entry name" value="FLAGELLAR EXPORT PROTEIN, MEMBRANE FLHA SUBUNIT-RELATED"/>
    <property type="match status" value="1"/>
</dbReference>
<dbReference type="PANTHER" id="PTHR30161:SF1">
    <property type="entry name" value="FLAGELLAR BIOSYNTHESIS PROTEIN FLHA-RELATED"/>
    <property type="match status" value="1"/>
</dbReference>
<dbReference type="GO" id="GO:0009306">
    <property type="term" value="P:protein secretion"/>
    <property type="evidence" value="ECO:0007669"/>
    <property type="project" value="InterPro"/>
</dbReference>
<evidence type="ECO:0000313" key="3">
    <source>
        <dbReference type="Proteomes" id="UP000010146"/>
    </source>
</evidence>
<sequence length="439" mass="48509">MKASELTIALFVVGIVFLVIIPVPPLVMDFLLIFNITLSIIILLTTMYVKDSLDFYVFPSILLVTTLIRLALNISSTRLILTHAYAGGVIQAFGSFVIGGNPVVGFIIFLIIAIVQFIVITKGAERVSEVAARFTLDAMPGKQMAIDADLNAGLITEREALERRKQVQQEAKFYGAMDGASKFVRGDAIVSIIVIIINIVGGFIIGMAMKGMDANTALHTYTLLTVGEGLVNQIPALLISTATGIIVTRASSEFNLGEDIVRQIFSEPRILKMASLLLFALVLVPLLPKLPLILMGSLFAYLGFATTKRVEIKEEEQEESIRELESIRDPKKVYELLQIDPIELEFGYELIPLASGELLDRIVMIRRQIALELGIVVPMIRLRDNIQLKPNEYVIKIKGNEIARGKVYVDRYMAMTAGEIEEDVEGIREREPAFGLPAI</sequence>
<dbReference type="InterPro" id="IPR025505">
    <property type="entry name" value="FHIPEP_CS"/>
</dbReference>
<feature type="transmembrane region" description="Helical" evidence="1">
    <location>
        <begin position="55"/>
        <end position="72"/>
    </location>
</feature>
<keyword evidence="1" id="KW-1133">Transmembrane helix</keyword>
<dbReference type="Pfam" id="PF00771">
    <property type="entry name" value="FHIPEP"/>
    <property type="match status" value="1"/>
</dbReference>
<dbReference type="Proteomes" id="UP000010146">
    <property type="component" value="Unassembled WGS sequence"/>
</dbReference>
<keyword evidence="2" id="KW-0969">Cilium</keyword>
<accession>B7R847</accession>
<keyword evidence="1" id="KW-0812">Transmembrane</keyword>
<dbReference type="GO" id="GO:0044780">
    <property type="term" value="P:bacterial-type flagellum assembly"/>
    <property type="evidence" value="ECO:0007669"/>
    <property type="project" value="TreeGrafter"/>
</dbReference>
<feature type="transmembrane region" description="Helical" evidence="1">
    <location>
        <begin position="79"/>
        <end position="98"/>
    </location>
</feature>
<evidence type="ECO:0000313" key="2">
    <source>
        <dbReference type="EMBL" id="KKC29623.1"/>
    </source>
</evidence>
<dbReference type="InterPro" id="IPR042194">
    <property type="entry name" value="FHIPEP_1"/>
</dbReference>
<keyword evidence="2" id="KW-0966">Cell projection</keyword>
<evidence type="ECO:0000256" key="1">
    <source>
        <dbReference type="SAM" id="Phobius"/>
    </source>
</evidence>
<name>B7R847_9THEO</name>
<proteinExistence type="predicted"/>
<feature type="transmembrane region" description="Helical" evidence="1">
    <location>
        <begin position="30"/>
        <end position="49"/>
    </location>
</feature>
<feature type="transmembrane region" description="Helical" evidence="1">
    <location>
        <begin position="6"/>
        <end position="23"/>
    </location>
</feature>
<keyword evidence="2" id="KW-0282">Flagellum</keyword>
<reference evidence="2 3" key="2">
    <citation type="journal article" date="2015" name="BMC Genomics">
        <title>Analysis of three genomes within the thermophilic bacterial species Caldanaerobacter subterraneus with a focus on carbon monoxide dehydrogenase evolution and hydrolase diversity.</title>
        <authorList>
            <person name="Sant'Anna F.H."/>
            <person name="Lebedinsky A.V."/>
            <person name="Sokolova T.G."/>
            <person name="Robb F.T."/>
            <person name="Gonzalez J.M."/>
        </authorList>
    </citation>
    <scope>NUCLEOTIDE SEQUENCE [LARGE SCALE GENOMIC DNA]</scope>
    <source>
        <strain evidence="2 3">DSM 12653</strain>
    </source>
</reference>
<dbReference type="InterPro" id="IPR001712">
    <property type="entry name" value="T3SS_FHIPEP"/>
</dbReference>
<feature type="transmembrane region" description="Helical" evidence="1">
    <location>
        <begin position="269"/>
        <end position="287"/>
    </location>
</feature>
<feature type="transmembrane region" description="Helical" evidence="1">
    <location>
        <begin position="104"/>
        <end position="124"/>
    </location>
</feature>
<dbReference type="AlphaFoldDB" id="B7R847"/>
<dbReference type="Gene3D" id="3.40.30.60">
    <property type="entry name" value="FHIPEP family, domain 1"/>
    <property type="match status" value="1"/>
</dbReference>
<dbReference type="EMBL" id="ABXP02000075">
    <property type="protein sequence ID" value="KKC29623.1"/>
    <property type="molecule type" value="Genomic_DNA"/>
</dbReference>
<reference evidence="3" key="3">
    <citation type="submission" date="2015-02" db="EMBL/GenBank/DDBJ databases">
        <title>Genome analysis of three genomes within the thermophilic hydrogenogenic bacterial species Caldanaerobacter subterraneus.</title>
        <authorList>
            <person name="Sant'Anna F.H."/>
            <person name="Lebedinsky A."/>
            <person name="Sokolova T."/>
            <person name="Robb F.T."/>
            <person name="Gonzalez J.M."/>
        </authorList>
    </citation>
    <scope>NUCLEOTIDE SEQUENCE [LARGE SCALE GENOMIC DNA]</scope>
    <source>
        <strain evidence="3">DSM 12653</strain>
    </source>
</reference>
<organism evidence="2 3">
    <name type="scientific">Caldanaerobacter subterraneus subsp. pacificus DSM 12653</name>
    <dbReference type="NCBI Taxonomy" id="391606"/>
    <lineage>
        <taxon>Bacteria</taxon>
        <taxon>Bacillati</taxon>
        <taxon>Bacillota</taxon>
        <taxon>Clostridia</taxon>
        <taxon>Thermoanaerobacterales</taxon>
        <taxon>Thermoanaerobacteraceae</taxon>
        <taxon>Caldanaerobacter</taxon>
    </lineage>
</organism>
<dbReference type="GO" id="GO:0005886">
    <property type="term" value="C:plasma membrane"/>
    <property type="evidence" value="ECO:0007669"/>
    <property type="project" value="TreeGrafter"/>
</dbReference>
<dbReference type="PROSITE" id="PS00994">
    <property type="entry name" value="FHIPEP"/>
    <property type="match status" value="1"/>
</dbReference>
<gene>
    <name evidence="2" type="ORF">CDSM653_01342</name>
</gene>
<feature type="transmembrane region" description="Helical" evidence="1">
    <location>
        <begin position="188"/>
        <end position="209"/>
    </location>
</feature>
<feature type="transmembrane region" description="Helical" evidence="1">
    <location>
        <begin position="229"/>
        <end position="248"/>
    </location>
</feature>
<protein>
    <submittedName>
        <fullName evidence="2">Flagellar biosynthesis protein FlhA</fullName>
    </submittedName>
</protein>
<comment type="caution">
    <text evidence="2">The sequence shown here is derived from an EMBL/GenBank/DDBJ whole genome shotgun (WGS) entry which is preliminary data.</text>
</comment>
<keyword evidence="1" id="KW-0472">Membrane</keyword>
<dbReference type="PRINTS" id="PR00949">
    <property type="entry name" value="TYPE3IMAPROT"/>
</dbReference>